<dbReference type="VEuPathDB" id="CryptoDB:Vbra_9484"/>
<dbReference type="GO" id="GO:0000045">
    <property type="term" value="P:autophagosome assembly"/>
    <property type="evidence" value="ECO:0007669"/>
    <property type="project" value="TreeGrafter"/>
</dbReference>
<evidence type="ECO:0000256" key="6">
    <source>
        <dbReference type="SAM" id="Phobius"/>
    </source>
</evidence>
<feature type="transmembrane region" description="Helical" evidence="6">
    <location>
        <begin position="621"/>
        <end position="643"/>
    </location>
</feature>
<feature type="domain" description="Protein kinase" evidence="7">
    <location>
        <begin position="16"/>
        <end position="307"/>
    </location>
</feature>
<evidence type="ECO:0000256" key="1">
    <source>
        <dbReference type="ARBA" id="ARBA00022679"/>
    </source>
</evidence>
<dbReference type="PANTHER" id="PTHR24348">
    <property type="entry name" value="SERINE/THREONINE-PROTEIN KINASE UNC-51-RELATED"/>
    <property type="match status" value="1"/>
</dbReference>
<dbReference type="GO" id="GO:0000407">
    <property type="term" value="C:phagophore assembly site"/>
    <property type="evidence" value="ECO:0007669"/>
    <property type="project" value="TreeGrafter"/>
</dbReference>
<reference evidence="8 9" key="1">
    <citation type="submission" date="2014-11" db="EMBL/GenBank/DDBJ databases">
        <authorList>
            <person name="Zhu J."/>
            <person name="Qi W."/>
            <person name="Song R."/>
        </authorList>
    </citation>
    <scope>NUCLEOTIDE SEQUENCE [LARGE SCALE GENOMIC DNA]</scope>
</reference>
<keyword evidence="6" id="KW-0812">Transmembrane</keyword>
<dbReference type="EMBL" id="CDMY01000512">
    <property type="protein sequence ID" value="CEM19442.1"/>
    <property type="molecule type" value="Genomic_DNA"/>
</dbReference>
<dbReference type="InterPro" id="IPR045269">
    <property type="entry name" value="Atg1-like"/>
</dbReference>
<evidence type="ECO:0000256" key="4">
    <source>
        <dbReference type="ARBA" id="ARBA00022840"/>
    </source>
</evidence>
<dbReference type="GO" id="GO:0005776">
    <property type="term" value="C:autophagosome"/>
    <property type="evidence" value="ECO:0007669"/>
    <property type="project" value="TreeGrafter"/>
</dbReference>
<protein>
    <recommendedName>
        <fullName evidence="7">Protein kinase domain-containing protein</fullName>
    </recommendedName>
</protein>
<feature type="compositionally biased region" description="Basic and acidic residues" evidence="5">
    <location>
        <begin position="550"/>
        <end position="559"/>
    </location>
</feature>
<dbReference type="STRING" id="1169540.A0A0G4FX72"/>
<keyword evidence="1" id="KW-0808">Transferase</keyword>
<feature type="region of interest" description="Disordered" evidence="5">
    <location>
        <begin position="584"/>
        <end position="604"/>
    </location>
</feature>
<feature type="transmembrane region" description="Helical" evidence="6">
    <location>
        <begin position="351"/>
        <end position="370"/>
    </location>
</feature>
<gene>
    <name evidence="8" type="ORF">Vbra_9484</name>
</gene>
<dbReference type="AlphaFoldDB" id="A0A0G4FX72"/>
<dbReference type="InterPro" id="IPR000719">
    <property type="entry name" value="Prot_kinase_dom"/>
</dbReference>
<dbReference type="GO" id="GO:0010506">
    <property type="term" value="P:regulation of autophagy"/>
    <property type="evidence" value="ECO:0007669"/>
    <property type="project" value="InterPro"/>
</dbReference>
<dbReference type="OrthoDB" id="339325at2759"/>
<keyword evidence="4" id="KW-0067">ATP-binding</keyword>
<evidence type="ECO:0000313" key="9">
    <source>
        <dbReference type="Proteomes" id="UP000041254"/>
    </source>
</evidence>
<name>A0A0G4FX72_VITBC</name>
<evidence type="ECO:0000256" key="2">
    <source>
        <dbReference type="ARBA" id="ARBA00022741"/>
    </source>
</evidence>
<dbReference type="GO" id="GO:0016020">
    <property type="term" value="C:membrane"/>
    <property type="evidence" value="ECO:0007669"/>
    <property type="project" value="TreeGrafter"/>
</dbReference>
<organism evidence="8 9">
    <name type="scientific">Vitrella brassicaformis (strain CCMP3155)</name>
    <dbReference type="NCBI Taxonomy" id="1169540"/>
    <lineage>
        <taxon>Eukaryota</taxon>
        <taxon>Sar</taxon>
        <taxon>Alveolata</taxon>
        <taxon>Colpodellida</taxon>
        <taxon>Vitrellaceae</taxon>
        <taxon>Vitrella</taxon>
    </lineage>
</organism>
<dbReference type="GO" id="GO:0005524">
    <property type="term" value="F:ATP binding"/>
    <property type="evidence" value="ECO:0007669"/>
    <property type="project" value="UniProtKB-KW"/>
</dbReference>
<dbReference type="SUPFAM" id="SSF56112">
    <property type="entry name" value="Protein kinase-like (PK-like)"/>
    <property type="match status" value="1"/>
</dbReference>
<dbReference type="PANTHER" id="PTHR24348:SF22">
    <property type="entry name" value="NON-SPECIFIC SERINE_THREONINE PROTEIN KINASE"/>
    <property type="match status" value="1"/>
</dbReference>
<evidence type="ECO:0000256" key="5">
    <source>
        <dbReference type="SAM" id="MobiDB-lite"/>
    </source>
</evidence>
<feature type="transmembrane region" description="Helical" evidence="6">
    <location>
        <begin position="376"/>
        <end position="394"/>
    </location>
</feature>
<evidence type="ECO:0000313" key="8">
    <source>
        <dbReference type="EMBL" id="CEM19442.1"/>
    </source>
</evidence>
<dbReference type="GO" id="GO:0004674">
    <property type="term" value="F:protein serine/threonine kinase activity"/>
    <property type="evidence" value="ECO:0007669"/>
    <property type="project" value="InterPro"/>
</dbReference>
<keyword evidence="6" id="KW-1133">Transmembrane helix</keyword>
<proteinExistence type="predicted"/>
<feature type="transmembrane region" description="Helical" evidence="6">
    <location>
        <begin position="655"/>
        <end position="675"/>
    </location>
</feature>
<accession>A0A0G4FX72</accession>
<dbReference type="PROSITE" id="PS50011">
    <property type="entry name" value="PROTEIN_KINASE_DOM"/>
    <property type="match status" value="1"/>
</dbReference>
<dbReference type="InterPro" id="IPR011009">
    <property type="entry name" value="Kinase-like_dom_sf"/>
</dbReference>
<feature type="transmembrane region" description="Helical" evidence="6">
    <location>
        <begin position="406"/>
        <end position="431"/>
    </location>
</feature>
<dbReference type="Gene3D" id="1.10.510.10">
    <property type="entry name" value="Transferase(Phosphotransferase) domain 1"/>
    <property type="match status" value="1"/>
</dbReference>
<dbReference type="CDD" id="cd14014">
    <property type="entry name" value="STKc_PknB_like"/>
    <property type="match status" value="1"/>
</dbReference>
<dbReference type="InParanoid" id="A0A0G4FX72"/>
<keyword evidence="2" id="KW-0547">Nucleotide-binding</keyword>
<evidence type="ECO:0000259" key="7">
    <source>
        <dbReference type="PROSITE" id="PS50011"/>
    </source>
</evidence>
<keyword evidence="6" id="KW-0472">Membrane</keyword>
<feature type="compositionally biased region" description="Polar residues" evidence="5">
    <location>
        <begin position="593"/>
        <end position="603"/>
    </location>
</feature>
<sequence length="762" mass="85397">MAFRMVRFEDLDFDEKRDFLGTYPGTSGVVYKAMWHTAKGSRPVAIKVPSRDMFDECQGSYTRMKEAVAKENFFHLDHPNVVKIHGLSRPEVLDENTGDIKLTKWGCIVVMDLYTGGTLRTYLIIKRMRREKIPDHIRDKLIAQICEGLQYIHYNKIIHRNLKPENIMLSEKDENLFDVKIAGFDSAARSAMPIPEDAVGLGTLQYKAPEAFDQNRETLPLEVDIWSLGCIIAELHGMDTPFKELGKQESKIKNAVVNRRQIPDIPDFPDKEALKRCFAYEPSDRPSAMELLDALSIRRQGAGQPAVAEIEPAPLQQPAVKAPNDASREQIKSTDIVESKMKRMKMCDMEFNITLFIQLLTLAEDIWAILVVDEDYPWVLFLVFTGLAIVTALIEEILEDGQGKFCLLFGLTTLGSAGLGAHSVFFAIAFFTQALATCLPLQDYFVCVKEAPAGEAEKEESRPLSEAVNALLGQLDQQIQNKQVTITSDGVEKRYSLEGDVHEARRVHAQKRKNTLDFMYDLLKDANVDMRFNQVYEGERAVSIEEGTENESKEGEAAKSKLSGLQSSESNESENIDVVIHEHNTHLTPSPPNSAQEKTNNEIPRTRRSPMAEEAAKSYRYTGGVVLVVGFTIFASVVPLPYIPFKDESPLRSTTFDIALTSYICLFTFAIGILIDGMREHIGSPKRVELELLAELFSKSGLEDSLVPQIATTLSLEGLKRAYEKPFMAIHSCIDSSITSELLMPLCSSSDCQSSAYRMYGL</sequence>
<dbReference type="Proteomes" id="UP000041254">
    <property type="component" value="Unassembled WGS sequence"/>
</dbReference>
<dbReference type="GO" id="GO:0005829">
    <property type="term" value="C:cytosol"/>
    <property type="evidence" value="ECO:0007669"/>
    <property type="project" value="TreeGrafter"/>
</dbReference>
<keyword evidence="9" id="KW-1185">Reference proteome</keyword>
<feature type="region of interest" description="Disordered" evidence="5">
    <location>
        <begin position="543"/>
        <end position="572"/>
    </location>
</feature>
<evidence type="ECO:0000256" key="3">
    <source>
        <dbReference type="ARBA" id="ARBA00022777"/>
    </source>
</evidence>
<keyword evidence="3" id="KW-0418">Kinase</keyword>
<dbReference type="Pfam" id="PF00069">
    <property type="entry name" value="Pkinase"/>
    <property type="match status" value="1"/>
</dbReference>